<evidence type="ECO:0000313" key="2">
    <source>
        <dbReference type="EMBL" id="EKE76792.1"/>
    </source>
</evidence>
<comment type="caution">
    <text evidence="2">The sequence shown here is derived from an EMBL/GenBank/DDBJ whole genome shotgun (WGS) entry which is preliminary data.</text>
</comment>
<dbReference type="InterPro" id="IPR053195">
    <property type="entry name" value="Bax-like"/>
</dbReference>
<keyword evidence="3" id="KW-1185">Reference proteome</keyword>
<dbReference type="RefSeq" id="WP_008483168.1">
    <property type="nucleotide sequence ID" value="NZ_AMRI01000004.1"/>
</dbReference>
<dbReference type="AlphaFoldDB" id="K2JQI1"/>
<protein>
    <submittedName>
        <fullName evidence="2">Bax protein</fullName>
    </submittedName>
</protein>
<dbReference type="Proteomes" id="UP000006755">
    <property type="component" value="Unassembled WGS sequence"/>
</dbReference>
<dbReference type="STRING" id="745411.B3C1_04325"/>
<dbReference type="PANTHER" id="PTHR40572">
    <property type="entry name" value="PROTEIN BAX"/>
    <property type="match status" value="1"/>
</dbReference>
<organism evidence="2 3">
    <name type="scientific">Gallaecimonas xiamenensis 3-C-1</name>
    <dbReference type="NCBI Taxonomy" id="745411"/>
    <lineage>
        <taxon>Bacteria</taxon>
        <taxon>Pseudomonadati</taxon>
        <taxon>Pseudomonadota</taxon>
        <taxon>Gammaproteobacteria</taxon>
        <taxon>Enterobacterales</taxon>
        <taxon>Gallaecimonadaceae</taxon>
        <taxon>Gallaecimonas</taxon>
    </lineage>
</organism>
<name>K2JQI1_9GAMM</name>
<dbReference type="PANTHER" id="PTHR40572:SF1">
    <property type="entry name" value="PROTEIN BAX"/>
    <property type="match status" value="1"/>
</dbReference>
<reference evidence="2 3" key="1">
    <citation type="journal article" date="2012" name="J. Bacteriol.">
        <title>Genome Sequence of Gallaecimonas xiamenensis Type Strain 3-C-1.</title>
        <authorList>
            <person name="Lai Q."/>
            <person name="Wang L."/>
            <person name="Wang W."/>
            <person name="Shao Z."/>
        </authorList>
    </citation>
    <scope>NUCLEOTIDE SEQUENCE [LARGE SCALE GENOMIC DNA]</scope>
    <source>
        <strain evidence="2 3">3-C-1</strain>
    </source>
</reference>
<dbReference type="Pfam" id="PF01832">
    <property type="entry name" value="Glucosaminidase"/>
    <property type="match status" value="1"/>
</dbReference>
<dbReference type="eggNOG" id="COG2992">
    <property type="taxonomic scope" value="Bacteria"/>
</dbReference>
<feature type="domain" description="Mannosyl-glycoprotein endo-beta-N-acetylglucosamidase-like" evidence="1">
    <location>
        <begin position="123"/>
        <end position="245"/>
    </location>
</feature>
<proteinExistence type="predicted"/>
<dbReference type="GO" id="GO:0004040">
    <property type="term" value="F:amidase activity"/>
    <property type="evidence" value="ECO:0007669"/>
    <property type="project" value="InterPro"/>
</dbReference>
<sequence length="252" mass="28562">MIARSLRFPLILLLALLLVLAWLRQAGPAPARDARPANALVPDFSQYQEVPEKKKAFFNFMRPLVEAENARIITERSRLKSLLAKKKLSLAEQQWLDSLAIRYDLTPPLDEAAKTKLLRRVDKLPVALVLVQAANESAWGTSRFAVDGNNFFGQWCYVAGCGLVPQERIDGASHEVARFANPQASVRSYIHNINTNNAYLGLRQIRETARQKGQEPKAENLVQGLGRYSERGRAYVRELTDMIGHNRRYMFD</sequence>
<dbReference type="Gene3D" id="1.10.530.10">
    <property type="match status" value="1"/>
</dbReference>
<evidence type="ECO:0000259" key="1">
    <source>
        <dbReference type="Pfam" id="PF01832"/>
    </source>
</evidence>
<dbReference type="OrthoDB" id="9788155at2"/>
<dbReference type="InterPro" id="IPR002901">
    <property type="entry name" value="MGlyc_endo_b_GlcNAc-like_dom"/>
</dbReference>
<gene>
    <name evidence="2" type="ORF">B3C1_04325</name>
</gene>
<evidence type="ECO:0000313" key="3">
    <source>
        <dbReference type="Proteomes" id="UP000006755"/>
    </source>
</evidence>
<dbReference type="EMBL" id="AMRI01000004">
    <property type="protein sequence ID" value="EKE76792.1"/>
    <property type="molecule type" value="Genomic_DNA"/>
</dbReference>
<accession>K2JQI1</accession>